<keyword evidence="10" id="KW-0413">Isomerase</keyword>
<dbReference type="eggNOG" id="COG1074">
    <property type="taxonomic scope" value="Bacteria"/>
</dbReference>
<evidence type="ECO:0000256" key="12">
    <source>
        <dbReference type="ARBA" id="ARBA00034808"/>
    </source>
</evidence>
<comment type="catalytic activity">
    <reaction evidence="11">
        <text>Couples ATP hydrolysis with the unwinding of duplex DNA by translocating in the 3'-5' direction.</text>
        <dbReference type="EC" id="5.6.2.4"/>
    </reaction>
</comment>
<evidence type="ECO:0000256" key="5">
    <source>
        <dbReference type="ARBA" id="ARBA00022806"/>
    </source>
</evidence>
<evidence type="ECO:0000256" key="9">
    <source>
        <dbReference type="ARBA" id="ARBA00023204"/>
    </source>
</evidence>
<feature type="binding site" evidence="14">
    <location>
        <begin position="25"/>
        <end position="32"/>
    </location>
    <ligand>
        <name>ATP</name>
        <dbReference type="ChEBI" id="CHEBI:30616"/>
    </ligand>
</feature>
<dbReference type="SUPFAM" id="SSF52540">
    <property type="entry name" value="P-loop containing nucleoside triphosphate hydrolases"/>
    <property type="match status" value="1"/>
</dbReference>
<reference evidence="19" key="1">
    <citation type="journal article" date="2013" name="Stand. Genomic Sci.">
        <title>Genome sequence of the thermophilic fresh-water bacterium Spirochaeta caldaria type strain (H1(T)), reclassification of Spirochaeta caldaria, Spirochaeta stenostrepta, and Spirochaeta zuelzerae in the genus Treponema as Treponema caldaria comb. nov., Treponema stenostrepta comb. nov., and Treponema zuelzerae comb. nov., and emendation of the genus Treponema.</title>
        <authorList>
            <person name="Abt B."/>
            <person name="Goker M."/>
            <person name="Scheuner C."/>
            <person name="Han C."/>
            <person name="Lu M."/>
            <person name="Misra M."/>
            <person name="Lapidus A."/>
            <person name="Nolan M."/>
            <person name="Lucas S."/>
            <person name="Hammon N."/>
            <person name="Deshpande S."/>
            <person name="Cheng J.F."/>
            <person name="Tapia R."/>
            <person name="Goodwin L.A."/>
            <person name="Pitluck S."/>
            <person name="Liolios K."/>
            <person name="Pagani I."/>
            <person name="Ivanova N."/>
            <person name="Mavromatis K."/>
            <person name="Mikhailova N."/>
            <person name="Huntemann M."/>
            <person name="Pati A."/>
            <person name="Chen A."/>
            <person name="Palaniappan K."/>
            <person name="Land M."/>
            <person name="Hauser L."/>
            <person name="Jeffries C.D."/>
            <person name="Rohde M."/>
            <person name="Spring S."/>
            <person name="Gronow S."/>
            <person name="Detter J.C."/>
            <person name="Bristow J."/>
            <person name="Eisen J.A."/>
            <person name="Markowitz V."/>
            <person name="Hugenholtz P."/>
            <person name="Kyrpides N.C."/>
            <person name="Woyke T."/>
            <person name="Klenk H.P."/>
        </authorList>
    </citation>
    <scope>NUCLEOTIDE SEQUENCE</scope>
    <source>
        <strain evidence="19">ATCC 51460 / DSM 7334 / H1</strain>
    </source>
</reference>
<dbReference type="GO" id="GO:0005829">
    <property type="term" value="C:cytosol"/>
    <property type="evidence" value="ECO:0007669"/>
    <property type="project" value="TreeGrafter"/>
</dbReference>
<organism evidence="18 19">
    <name type="scientific">Gracilinema caldarium (strain ATCC 51460 / DSM 7334 / H1)</name>
    <name type="common">Treponema caldarium</name>
    <dbReference type="NCBI Taxonomy" id="744872"/>
    <lineage>
        <taxon>Bacteria</taxon>
        <taxon>Pseudomonadati</taxon>
        <taxon>Spirochaetota</taxon>
        <taxon>Spirochaetia</taxon>
        <taxon>Spirochaetales</taxon>
        <taxon>Breznakiellaceae</taxon>
        <taxon>Gracilinema</taxon>
    </lineage>
</organism>
<dbReference type="InterPro" id="IPR038726">
    <property type="entry name" value="PDDEXK_AddAB-type"/>
</dbReference>
<dbReference type="InterPro" id="IPR011604">
    <property type="entry name" value="PDDEXK-like_dom_sf"/>
</dbReference>
<dbReference type="PANTHER" id="PTHR11070">
    <property type="entry name" value="UVRD / RECB / PCRA DNA HELICASE FAMILY MEMBER"/>
    <property type="match status" value="1"/>
</dbReference>
<dbReference type="Gene3D" id="1.10.486.10">
    <property type="entry name" value="PCRA, domain 4"/>
    <property type="match status" value="1"/>
</dbReference>
<evidence type="ECO:0000256" key="6">
    <source>
        <dbReference type="ARBA" id="ARBA00022839"/>
    </source>
</evidence>
<dbReference type="InterPro" id="IPR027417">
    <property type="entry name" value="P-loop_NTPase"/>
</dbReference>
<keyword evidence="6" id="KW-0269">Exonuclease</keyword>
<keyword evidence="5 14" id="KW-0347">Helicase</keyword>
<evidence type="ECO:0000256" key="11">
    <source>
        <dbReference type="ARBA" id="ARBA00034617"/>
    </source>
</evidence>
<protein>
    <recommendedName>
        <fullName evidence="12">DNA 3'-5' helicase</fullName>
        <ecNumber evidence="12">5.6.2.4</ecNumber>
    </recommendedName>
</protein>
<dbReference type="EC" id="5.6.2.4" evidence="12"/>
<dbReference type="PANTHER" id="PTHR11070:SF67">
    <property type="entry name" value="DNA 3'-5' HELICASE"/>
    <property type="match status" value="1"/>
</dbReference>
<keyword evidence="2 14" id="KW-0547">Nucleotide-binding</keyword>
<accession>F8EY76</accession>
<keyword evidence="3" id="KW-0227">DNA damage</keyword>
<feature type="compositionally biased region" description="Polar residues" evidence="15">
    <location>
        <begin position="506"/>
        <end position="517"/>
    </location>
</feature>
<keyword evidence="1" id="KW-0540">Nuclease</keyword>
<evidence type="ECO:0000259" key="16">
    <source>
        <dbReference type="PROSITE" id="PS51198"/>
    </source>
</evidence>
<keyword evidence="8" id="KW-0238">DNA-binding</keyword>
<evidence type="ECO:0000313" key="18">
    <source>
        <dbReference type="EMBL" id="AEJ18235.1"/>
    </source>
</evidence>
<dbReference type="InterPro" id="IPR014016">
    <property type="entry name" value="UvrD-like_ATP-bd"/>
</dbReference>
<dbReference type="EMBL" id="CP002868">
    <property type="protein sequence ID" value="AEJ18235.1"/>
    <property type="molecule type" value="Genomic_DNA"/>
</dbReference>
<gene>
    <name evidence="18" type="ordered locus">Spica_0063</name>
</gene>
<keyword evidence="9" id="KW-0234">DNA repair</keyword>
<keyword evidence="19" id="KW-1185">Reference proteome</keyword>
<dbReference type="GO" id="GO:0005524">
    <property type="term" value="F:ATP binding"/>
    <property type="evidence" value="ECO:0007669"/>
    <property type="project" value="UniProtKB-UniRule"/>
</dbReference>
<evidence type="ECO:0000256" key="3">
    <source>
        <dbReference type="ARBA" id="ARBA00022763"/>
    </source>
</evidence>
<dbReference type="Proteomes" id="UP000000503">
    <property type="component" value="Chromosome"/>
</dbReference>
<evidence type="ECO:0000259" key="17">
    <source>
        <dbReference type="PROSITE" id="PS51217"/>
    </source>
</evidence>
<evidence type="ECO:0000256" key="10">
    <source>
        <dbReference type="ARBA" id="ARBA00023235"/>
    </source>
</evidence>
<dbReference type="Pfam" id="PF00580">
    <property type="entry name" value="UvrD-helicase"/>
    <property type="match status" value="1"/>
</dbReference>
<dbReference type="InterPro" id="IPR011335">
    <property type="entry name" value="Restrct_endonuc-II-like"/>
</dbReference>
<keyword evidence="4 14" id="KW-0378">Hydrolase</keyword>
<dbReference type="InterPro" id="IPR014017">
    <property type="entry name" value="DNA_helicase_UvrD-like_C"/>
</dbReference>
<evidence type="ECO:0000256" key="8">
    <source>
        <dbReference type="ARBA" id="ARBA00023125"/>
    </source>
</evidence>
<comment type="catalytic activity">
    <reaction evidence="13">
        <text>ATP + H2O = ADP + phosphate + H(+)</text>
        <dbReference type="Rhea" id="RHEA:13065"/>
        <dbReference type="ChEBI" id="CHEBI:15377"/>
        <dbReference type="ChEBI" id="CHEBI:15378"/>
        <dbReference type="ChEBI" id="CHEBI:30616"/>
        <dbReference type="ChEBI" id="CHEBI:43474"/>
        <dbReference type="ChEBI" id="CHEBI:456216"/>
        <dbReference type="EC" id="5.6.2.4"/>
    </reaction>
</comment>
<sequence length="1177" mass="134039">MSAQQILDTEQEAAYEADYNVVVSAGAGSGKTTVLSHRYVRLIQNKKLPVDAILTLTFTRKAAAEMFSRIHQELSKHKDPWVRQQLERFNTARIDTLDSFCASIVRGSCQNYGIPPNFTIDEGRLKNLAEQTALEFLMEHQTEPVLQELVATFSFDIIVKDFFADFCQHQLPIVQVPSYKDFARKQVDEFLSRINARLARLSAICSAGASLDTSTKHKTLLEIKAIFSNYQNCPRAYPEQEQEYDYLINLCKDITAIRKPSKVTPGTEMARAKELFSEGKDICVELTPLLVFYNKRGYIERIGELLDELAQRFNRNKRNEGLLSFGDLIDLAVDILKTSLPLRTYYKQQIRAIMIDEFQDNNEKQKDLLYLLAEAEYEASHGIPSPEQLAPDKLFFVGDEKQSIYRFRGADVSVFKRLSEELSHQFNPQHHCQLSISTNYRSEPELIDFFNQLFPGIFGTPSEPYEAAYTQARATPKRERSGTIPVELFINTTQLDEEISQEETSNEQTEPSQYCSPSETEAIAVAQRIIQGIEKKEFQFSDVALLFRTTTHQSVYERVFRTVGIPFVSADPRGLFVDAPANDIYAFLQLVVSPQDTNAYATVLRSPFVNISDHTFLKLMLQLKDNLWYEPFSELSEDFWTAEYVSDRDRYNLGAELYDTLLHMADIKGIAELVAWLWYESGYRTSLLQDSDMAATLGHFDLLYDMALKADQRHLTLAAFLDELAPLIGNPEKVEGDETDTRADAVIFMTIHKSKGLQFPVVIVPQAGSEGQSFRNDKPYFYSTTFGPVISWKPYSKHQKDKLANPLFEELRETENRQNLAELKRLFYVALTRAEQKVIIAGNKKINQDKIDETRSLYNGNLSDLQATLFATPKPDKKKQSFLELISLGIDQVSQTLYTLQSIQPLTIAERGKELARLKERAKKRAGLSDEALQLQQALSSEKSFYNQPAISIPRYAPRITSPTIMEETYQKARSTNISEEGALPLPTLTVDHLIASSKNDLETLFGTLCHTIIQHTLEGKGMEPPRELLAEFKTIELSKEHQKLFIEEAQNLAQQFLKTEYGKAAFNAKPKLRTEYSFLLPLQNSDQRPILVKGSIDLIYETENHCVIIDFKTDKTLQPEIHRIQLECYHRAGKAFSDKPVKTLLVYLRSMNTIEIKPILSDAKLYSIAQGATDAT</sequence>
<dbReference type="SUPFAM" id="SSF52980">
    <property type="entry name" value="Restriction endonuclease-like"/>
    <property type="match status" value="1"/>
</dbReference>
<dbReference type="RefSeq" id="WP_013967548.1">
    <property type="nucleotide sequence ID" value="NC_015732.1"/>
</dbReference>
<evidence type="ECO:0000256" key="4">
    <source>
        <dbReference type="ARBA" id="ARBA00022801"/>
    </source>
</evidence>
<dbReference type="Gene3D" id="3.40.50.300">
    <property type="entry name" value="P-loop containing nucleotide triphosphate hydrolases"/>
    <property type="match status" value="4"/>
</dbReference>
<dbReference type="GO" id="GO:0004527">
    <property type="term" value="F:exonuclease activity"/>
    <property type="evidence" value="ECO:0007669"/>
    <property type="project" value="UniProtKB-KW"/>
</dbReference>
<evidence type="ECO:0000256" key="14">
    <source>
        <dbReference type="PROSITE-ProRule" id="PRU00560"/>
    </source>
</evidence>
<evidence type="ECO:0000313" key="19">
    <source>
        <dbReference type="Proteomes" id="UP000000503"/>
    </source>
</evidence>
<dbReference type="GO" id="GO:0003677">
    <property type="term" value="F:DNA binding"/>
    <property type="evidence" value="ECO:0007669"/>
    <property type="project" value="UniProtKB-KW"/>
</dbReference>
<dbReference type="PROSITE" id="PS51198">
    <property type="entry name" value="UVRD_HELICASE_ATP_BIND"/>
    <property type="match status" value="1"/>
</dbReference>
<dbReference type="GO" id="GO:0000725">
    <property type="term" value="P:recombinational repair"/>
    <property type="evidence" value="ECO:0007669"/>
    <property type="project" value="TreeGrafter"/>
</dbReference>
<name>F8EY76_GRAC1</name>
<dbReference type="PROSITE" id="PS51217">
    <property type="entry name" value="UVRD_HELICASE_CTER"/>
    <property type="match status" value="1"/>
</dbReference>
<dbReference type="HOGENOM" id="CLU_001114_1_3_12"/>
<dbReference type="OrthoDB" id="9810135at2"/>
<evidence type="ECO:0000256" key="2">
    <source>
        <dbReference type="ARBA" id="ARBA00022741"/>
    </source>
</evidence>
<keyword evidence="7 14" id="KW-0067">ATP-binding</keyword>
<dbReference type="AlphaFoldDB" id="F8EY76"/>
<evidence type="ECO:0000256" key="13">
    <source>
        <dbReference type="ARBA" id="ARBA00048988"/>
    </source>
</evidence>
<dbReference type="Pfam" id="PF12705">
    <property type="entry name" value="PDDEXK_1"/>
    <property type="match status" value="1"/>
</dbReference>
<proteinExistence type="predicted"/>
<dbReference type="GO" id="GO:0043138">
    <property type="term" value="F:3'-5' DNA helicase activity"/>
    <property type="evidence" value="ECO:0007669"/>
    <property type="project" value="UniProtKB-EC"/>
</dbReference>
<evidence type="ECO:0000256" key="1">
    <source>
        <dbReference type="ARBA" id="ARBA00022722"/>
    </source>
</evidence>
<feature type="domain" description="UvrD-like helicase ATP-binding" evidence="16">
    <location>
        <begin position="4"/>
        <end position="443"/>
    </location>
</feature>
<dbReference type="KEGG" id="scd:Spica_0063"/>
<evidence type="ECO:0000256" key="7">
    <source>
        <dbReference type="ARBA" id="ARBA00022840"/>
    </source>
</evidence>
<dbReference type="Pfam" id="PF13361">
    <property type="entry name" value="UvrD_C"/>
    <property type="match status" value="1"/>
</dbReference>
<feature type="region of interest" description="Disordered" evidence="15">
    <location>
        <begin position="497"/>
        <end position="517"/>
    </location>
</feature>
<feature type="domain" description="UvrD-like helicase C-terminal" evidence="17">
    <location>
        <begin position="478"/>
        <end position="756"/>
    </location>
</feature>
<dbReference type="Gene3D" id="3.90.320.10">
    <property type="match status" value="1"/>
</dbReference>
<dbReference type="InterPro" id="IPR000212">
    <property type="entry name" value="DNA_helicase_UvrD/REP"/>
</dbReference>
<evidence type="ECO:0000256" key="15">
    <source>
        <dbReference type="SAM" id="MobiDB-lite"/>
    </source>
</evidence>
<dbReference type="STRING" id="744872.Spica_0063"/>